<feature type="domain" description="Carrier" evidence="8">
    <location>
        <begin position="1055"/>
        <end position="1130"/>
    </location>
</feature>
<dbReference type="GO" id="GO:0016874">
    <property type="term" value="F:ligase activity"/>
    <property type="evidence" value="ECO:0007669"/>
    <property type="project" value="UniProtKB-KW"/>
</dbReference>
<dbReference type="SUPFAM" id="SSF47336">
    <property type="entry name" value="ACP-like"/>
    <property type="match status" value="4"/>
</dbReference>
<accession>A7Z7X7</accession>
<evidence type="ECO:0000256" key="2">
    <source>
        <dbReference type="ARBA" id="ARBA00004924"/>
    </source>
</evidence>
<dbReference type="InterPro" id="IPR009081">
    <property type="entry name" value="PP-bd_ACP"/>
</dbReference>
<gene>
    <name evidence="9" type="ordered locus">RBAM_027450</name>
</gene>
<dbReference type="Gene3D" id="3.30.559.10">
    <property type="entry name" value="Chloramphenicol acetyltransferase-like domain"/>
    <property type="match status" value="3"/>
</dbReference>
<dbReference type="InterPro" id="IPR001242">
    <property type="entry name" value="Condensation_dom"/>
</dbReference>
<dbReference type="GO" id="GO:0043041">
    <property type="term" value="P:amino acid activation for nonribosomal peptide biosynthetic process"/>
    <property type="evidence" value="ECO:0007669"/>
    <property type="project" value="TreeGrafter"/>
</dbReference>
<dbReference type="PROSITE" id="PS00012">
    <property type="entry name" value="PHOSPHOPANTETHEINE"/>
    <property type="match status" value="3"/>
</dbReference>
<keyword evidence="6" id="KW-0436">Ligase</keyword>
<evidence type="ECO:0000313" key="9">
    <source>
        <dbReference type="EMBL" id="ABS75103.1"/>
    </source>
</evidence>
<comment type="cofactor">
    <cofactor evidence="1">
        <name>pantetheine 4'-phosphate</name>
        <dbReference type="ChEBI" id="CHEBI:47942"/>
    </cofactor>
</comment>
<dbReference type="PANTHER" id="PTHR45527">
    <property type="entry name" value="NONRIBOSOMAL PEPTIDE SYNTHETASE"/>
    <property type="match status" value="1"/>
</dbReference>
<evidence type="ECO:0000259" key="8">
    <source>
        <dbReference type="PROSITE" id="PS50075"/>
    </source>
</evidence>
<dbReference type="SUPFAM" id="SSF56801">
    <property type="entry name" value="Acetyl-CoA synthetase-like"/>
    <property type="match status" value="3"/>
</dbReference>
<dbReference type="Gene3D" id="3.40.50.12780">
    <property type="entry name" value="N-terminal domain of ligase-like"/>
    <property type="match status" value="3"/>
</dbReference>
<dbReference type="Proteomes" id="UP000001120">
    <property type="component" value="Chromosome"/>
</dbReference>
<dbReference type="Pfam" id="PF00550">
    <property type="entry name" value="PP-binding"/>
    <property type="match status" value="4"/>
</dbReference>
<dbReference type="Gene3D" id="3.30.300.30">
    <property type="match status" value="3"/>
</dbReference>
<evidence type="ECO:0000313" key="10">
    <source>
        <dbReference type="Proteomes" id="UP000001120"/>
    </source>
</evidence>
<keyword evidence="7" id="KW-0045">Antibiotic biosynthesis</keyword>
<dbReference type="InterPro" id="IPR023213">
    <property type="entry name" value="CAT-like_dom_sf"/>
</dbReference>
<organism evidence="9 10">
    <name type="scientific">Bacillus velezensis (strain DSM 23117 / BGSC 10A6 / LMG 26770 / FZB42)</name>
    <name type="common">Bacillus amyloliquefaciens subsp. plantarum</name>
    <dbReference type="NCBI Taxonomy" id="326423"/>
    <lineage>
        <taxon>Bacteria</taxon>
        <taxon>Bacillati</taxon>
        <taxon>Bacillota</taxon>
        <taxon>Bacilli</taxon>
        <taxon>Bacillales</taxon>
        <taxon>Bacillaceae</taxon>
        <taxon>Bacillus</taxon>
        <taxon>Bacillus amyloliquefaciens group</taxon>
    </lineage>
</organism>
<dbReference type="GO" id="GO:0008610">
    <property type="term" value="P:lipid biosynthetic process"/>
    <property type="evidence" value="ECO:0007669"/>
    <property type="project" value="UniProtKB-ARBA"/>
</dbReference>
<keyword evidence="4" id="KW-0596">Phosphopantetheine</keyword>
<proteinExistence type="inferred from homology"/>
<dbReference type="PROSITE" id="PS50075">
    <property type="entry name" value="CARRIER"/>
    <property type="match status" value="3"/>
</dbReference>
<comment type="similarity">
    <text evidence="3">Belongs to the ATP-dependent AMP-binding enzyme family.</text>
</comment>
<dbReference type="InterPro" id="IPR042099">
    <property type="entry name" value="ANL_N_sf"/>
</dbReference>
<dbReference type="EMBL" id="CP000560">
    <property type="protein sequence ID" value="ABS75103.1"/>
    <property type="molecule type" value="Genomic_DNA"/>
</dbReference>
<dbReference type="NCBIfam" id="NF003417">
    <property type="entry name" value="PRK04813.1"/>
    <property type="match status" value="3"/>
</dbReference>
<dbReference type="FunFam" id="3.30.559.10:FF:000023">
    <property type="entry name" value="Non-ribosomal peptide synthetase"/>
    <property type="match status" value="3"/>
</dbReference>
<dbReference type="InterPro" id="IPR006162">
    <property type="entry name" value="Ppantetheine_attach_site"/>
</dbReference>
<dbReference type="FunFam" id="3.30.559.30:FF:000006">
    <property type="entry name" value="Yersiniabactin polyketide/non-ribosomal peptide synthetase"/>
    <property type="match status" value="1"/>
</dbReference>
<dbReference type="InterPro" id="IPR057737">
    <property type="entry name" value="Condensation_MtbB-like"/>
</dbReference>
<dbReference type="KEGG" id="bay:RBAM_027450"/>
<dbReference type="SUPFAM" id="SSF52777">
    <property type="entry name" value="CoA-dependent acyltransferases"/>
    <property type="match status" value="6"/>
</dbReference>
<keyword evidence="5" id="KW-0597">Phosphoprotein</keyword>
<dbReference type="Pfam" id="PF13193">
    <property type="entry name" value="AMP-binding_C"/>
    <property type="match status" value="3"/>
</dbReference>
<dbReference type="GO" id="GO:0017000">
    <property type="term" value="P:antibiotic biosynthetic process"/>
    <property type="evidence" value="ECO:0007669"/>
    <property type="project" value="UniProtKB-KW"/>
</dbReference>
<dbReference type="GO" id="GO:0031177">
    <property type="term" value="F:phosphopantetheine binding"/>
    <property type="evidence" value="ECO:0007669"/>
    <property type="project" value="TreeGrafter"/>
</dbReference>
<dbReference type="InterPro" id="IPR000873">
    <property type="entry name" value="AMP-dep_synth/lig_dom"/>
</dbReference>
<dbReference type="PANTHER" id="PTHR45527:SF10">
    <property type="entry name" value="PYOCHELIN SYNTHASE PCHF"/>
    <property type="match status" value="1"/>
</dbReference>
<feature type="domain" description="Carrier" evidence="8">
    <location>
        <begin position="3151"/>
        <end position="3225"/>
    </location>
</feature>
<dbReference type="GO" id="GO:0044550">
    <property type="term" value="P:secondary metabolite biosynthetic process"/>
    <property type="evidence" value="ECO:0007669"/>
    <property type="project" value="TreeGrafter"/>
</dbReference>
<dbReference type="GeneID" id="93081885"/>
<dbReference type="InterPro" id="IPR025110">
    <property type="entry name" value="AMP-bd_C"/>
</dbReference>
<protein>
    <submittedName>
        <fullName evidence="9">Non-ribosomal peptide synthetase</fullName>
    </submittedName>
</protein>
<dbReference type="CDD" id="cd19535">
    <property type="entry name" value="Cyc_NRPS"/>
    <property type="match status" value="3"/>
</dbReference>
<dbReference type="NCBIfam" id="TIGR01733">
    <property type="entry name" value="AA-adenyl-dom"/>
    <property type="match status" value="3"/>
</dbReference>
<keyword evidence="10" id="KW-1185">Reference proteome</keyword>
<dbReference type="Gene3D" id="1.10.1200.10">
    <property type="entry name" value="ACP-like"/>
    <property type="match status" value="3"/>
</dbReference>
<evidence type="ECO:0000256" key="3">
    <source>
        <dbReference type="ARBA" id="ARBA00006432"/>
    </source>
</evidence>
<evidence type="ECO:0000256" key="1">
    <source>
        <dbReference type="ARBA" id="ARBA00001957"/>
    </source>
</evidence>
<name>A7Z7X7_BACVZ</name>
<dbReference type="RefSeq" id="WP_012118250.1">
    <property type="nucleotide sequence ID" value="NC_009725.2"/>
</dbReference>
<dbReference type="Pfam" id="PF00668">
    <property type="entry name" value="Condensation"/>
    <property type="match status" value="3"/>
</dbReference>
<evidence type="ECO:0000256" key="4">
    <source>
        <dbReference type="ARBA" id="ARBA00022450"/>
    </source>
</evidence>
<dbReference type="Gene3D" id="3.30.559.30">
    <property type="entry name" value="Nonribosomal peptide synthetase, condensation domain"/>
    <property type="match status" value="3"/>
</dbReference>
<evidence type="ECO:0000256" key="5">
    <source>
        <dbReference type="ARBA" id="ARBA00022553"/>
    </source>
</evidence>
<evidence type="ECO:0000256" key="7">
    <source>
        <dbReference type="ARBA" id="ARBA00023194"/>
    </source>
</evidence>
<evidence type="ECO:0000256" key="6">
    <source>
        <dbReference type="ARBA" id="ARBA00022598"/>
    </source>
</evidence>
<feature type="domain" description="Carrier" evidence="8">
    <location>
        <begin position="2103"/>
        <end position="2178"/>
    </location>
</feature>
<comment type="pathway">
    <text evidence="2">Siderophore biosynthesis.</text>
</comment>
<dbReference type="InterPro" id="IPR045851">
    <property type="entry name" value="AMP-bd_C_sf"/>
</dbReference>
<dbReference type="GO" id="GO:0005737">
    <property type="term" value="C:cytoplasm"/>
    <property type="evidence" value="ECO:0007669"/>
    <property type="project" value="TreeGrafter"/>
</dbReference>
<reference evidence="9 10" key="1">
    <citation type="journal article" date="2007" name="Nat. Biotechnol.">
        <title>Comparative analysis of the complete genome sequence of the plant growth-promoting bacterium Bacillus amyloliquefaciens FZB42.</title>
        <authorList>
            <person name="Chen X.H."/>
            <person name="Koumoutsi A."/>
            <person name="Scholz R."/>
            <person name="Eisenreich A."/>
            <person name="Schneider K."/>
            <person name="Heinemeyer I."/>
            <person name="Morgenstern B."/>
            <person name="Voss B."/>
            <person name="Hess W.R."/>
            <person name="Reva O."/>
            <person name="Junge H."/>
            <person name="Voigt B."/>
            <person name="Jungblut P.R."/>
            <person name="Vater J."/>
            <person name="Sussmuth R."/>
            <person name="Liesegang H."/>
            <person name="Strittmatter A."/>
            <person name="Gottschalk G."/>
            <person name="Borriss R."/>
        </authorList>
    </citation>
    <scope>NUCLEOTIDE SEQUENCE [LARGE SCALE GENOMIC DNA]</scope>
    <source>
        <strain evidence="10">DSM 23117 / BGSC 10A6 / LMG 26770 / FZB42</strain>
    </source>
</reference>
<dbReference type="Pfam" id="PF00501">
    <property type="entry name" value="AMP-binding"/>
    <property type="match status" value="3"/>
</dbReference>
<sequence>MINNTLVTSNKFKEISNFIIKKIRELSKDDSVDLRTNIFDYQISSINILKLLGAIEDTYNINIEFYDYIDNPDVLSFCQVVYEKFQLLDNKKEYNILHLLSDEENAYKEFDLTNVQVAYLSGRDKQFELGGTSTHAFVEFEAELDIEKFNKSVQAVIERQHMLRAVFLSNGKQKILEHVPNYKLAIQDVSYLKKSDQEDKILEARKVTNERIFDPYQWPLFEFKALKISDKLYRIFFDIDMLIADGASIQLLFKEISELYNGKIQEPLEVSYRDYMLAYNKLKGNHKYQDDKEYWLNKLKSFPSTPALPVKVDLACIKKPTFKRKKKIIEKRNWNQFVNLCSRKNIRPSILLLSIYSKVLSKWSNQQNIALNTTLFKRRPLHKQINNVIGDFTEIMIFDVCFNNLNHFWEEVKNIQDNFFKCLSHNDFDGIEFTREYCEFNDIDRRKAVFPIVFTSMLFENELNYLDSLGVFIESISQTSQVYLDHQVIELNDGVMLSWDYVSEAFENDVIESMFEEYTHIIDQLTSGEMMSSEDTALEQAITDYNQTEKAIKPDTLYHLFARQTIKTPENIAIECQGRAVTYQELQVMSNRISSFLEEKGIQPNEYVGVIVDREIETIASILAVLKIGAAYIPINPEFPKERQSYILKDGDCKVVLTAELVKTIVSSYKESKRESVAVPEQIAYAIYTSGSTGKPKGVIIKNEAVTNTILDINEKYSVNETDRFIGLSSMSFDLSIYDIFGAFSAGATLVMIEDQRDIKKIHDIVKEEKITVWNSVPMIMEMLVNYMDETENKSNAGVINYDELPELRLVLLSGDWIPVHLPERIKDHFVESEVISLGGATEASIWSIYYPIKTVKAEWTSIPYGYPLSNQTYYVLNYENDPCPIGVKGELFIGGKGVAEGYLNDKEKTEASFIDHPDFGRIYRTGDMGVLTQEGYIEFLGRKDHQIKVRGYRVELGEIESVILEHRQVRNAVVINQKDARNQDVLYAYVAGHQSLPPTDLKEFLSLKVPEYMIPSYIVQIEEVPLTSNGKVDRKKLLALDVTDQASIGRKIKEPRTEIERDLVGIWKSVLKTDEISIDDNFFELGGNSILIINLITAIEDRLFIKLDFKNFISNSTIEKLAKVISVSERKSKTNSNVMEIQADIKHKNTEFDLTNVQMAYLMGRDKQFELGGTSTHAYLEIETVLNIEKLNKSLQKVIDHQDMLRAVILPNGRQKILQQVPQYEISVQDISQLSDIEQEKKIAEERDRTSHHIFNPNEWPLFEFKALKIQGDKHRLFFDIDMLIADGASIQLLFKQISELYNGKDEMVPLEISYRDYMLAYQKVKTTQKFEIEKAYWVSQIQNFSKALAVPFKERLDAISKPTFKRKSKIIDKLLWETLCKKAASYNITPAIILFTAYAKVLSKWSNQQNLAVNTTVFNRQPLHKQVNDIIGDFTSLIMLKASFEKKMNFWEEAKKVQVTFMEALEHRDYDGVEFIREYARYNNLKHKSATMPVVFTSMLFGNMFNLNNNDLLNIGELKMAVSQTSQVYLDHQVIELNDGVMLSWDYVSEAFENDVIESMFEEYTHIIDQLTSGEMMSSEDTALEQAITDYNQTEKAIKPDTLYHLFARQTIKTPENIAIECQGRAVTYQELQVMSNRISSFLEEKGIQPNEYVGVIVDREIETIASILAVLKIGAAYIPINPEFPKERQSYIVKDGNCKVVLTAELVKTIVSSYKESKRESVAVPEQIAYAIYTSGSTGKPKGVIIKNEAVTNTILDINEKYSVNETDRFIGLSSMSFDLSIYDIFGAFSAGATLVMIEDQRDIKKIHDIVKEEKITVWNSVPMIMEMLVNYMDETENKSNAGVINYDELPELRLVLLSGDWIPVHLPERIKDHFVESEVISLGGATEASIWSIYYPIKTVKAEWTSIPYGYPLSNQTYYVLNYENDPCPIGVKGELFIGGKGVAEGYLNDKEKTEASFIDHPDFGRIYRTGDMGVLTQEGYIEFLGRKDHQIKVRGYRVELGEIESVILEHRQVRNAVVINQKDARNQDVLYAYVAGHQSLPPTDLKEFLSLKVPEYMIPSYIVQIEEVPLTSNGKVDRKKLLALDVTDQASIGRKIKEPRTEIERDLVGIWKSVLKTDEISIDDNFFELGGNSILIINLITAIEDRLFIKLDFKNFISNSTIEKLAKVISVSERKSKTNSNVMEIQADIKHKNTEFDLTNVQMAYLMGRDKQFELGGTSTHAYLEIETVLNIEKLNKSLQKVIDHQDMLRAVILPNGRQKILQQVPQYEISVQDISQLSDIEQEKKIAEERDRTSHHIFNPNEWPLFEFKALKIQGDKHRLFFDIDMLIADGASIQLLFKQISELYNGKDEMVPLEISYRDYMLAYQKVKTTQKYENDKAYWLSQLEDFPKAPAVPLKERLDAISKPTFKRKSKIIDKLLWETLCKKAASYNITPAIILFTAYAKVLSKWSNQQNLAVNTTVFNRQPLHKQVNDIIGDFTSLIMLKASFEKKMNFWEEAKKVQVTFMEALEHRDYDGVEFIREYARYNNLKHKSATMPVVFTSMLFGNMFNLNNNDLLNIGELKMAVSQTSQVYLDHQVIELNDGVMLSWDYVSEAFENDVIESMFEEYTHIIDQLTSGEMMSSEDTALEQAITDYNQTEKAIKPDTLYHLFARQTIKTPENIAIECQGRAVTYQELQVMSNRISSFLEEKGIQPNEYVGVIVDREIETIASILAVLKIGAAYIPINPEFPKERQSYIVKDGNCKVVLTAELVKTIVSSYKESKRESVAVPEQIAYAIYTSGSTGKPKGVIIKNEAVTNTILDINEKYSVNETDRFIGLSSMSFDLSIYDIFGAFSAGATLVMIEDQRDIKKIHDIVKEEKITVWNSVPMIMEMLVNYMDETENKSNAGVINYDELPELRLVLLSGDWIPVHLPERIKDHFVESEVISLGGATEASIWSIYYPIKTVKAEWTSIPYGYPLSNQTYYVLNYENDPCPIGVKGELFIGGKGVAEGYLNDKEKTEASFIDHPDFGRIYRTGDMGVLTQEGYIEFLGRKDHQIKVRGYRVELGEIESVILEHRQVRNAVVINQKDARNQDVLYAYVAGHQSLPPTDLKEFLSLKVPEYMIPSYIVQIEEVPLTSNGKVDRKKLLALDVTDQASIGRKIKEPRTEIERDLVGIWKSVLKTDEISIDDNFFELGGNSISLSNIYTKIEKKYSDLNIVDLFKYQKISELSHFISVMKEENKNLKLKSVKLPPKILANRKDNKNEKTIILEKQLKIKFNNLEVSNKVINTFLYLFSNFIENDEYYVSLLKSSYIDLEKINIEEYSDLTEFIKNIEENKIKRKTVSKINLRSNLGLERDNAHINVLIIDKQKVENNISESYEFIFSYLVNDNNINLELIFKNNKLREISVEKFFNTYINIISDLI</sequence>
<dbReference type="InterPro" id="IPR010071">
    <property type="entry name" value="AA_adenyl_dom"/>
</dbReference>
<dbReference type="InterPro" id="IPR036736">
    <property type="entry name" value="ACP-like_sf"/>
</dbReference>
<dbReference type="HOGENOM" id="CLU_224970_0_0_9"/>